<dbReference type="SUPFAM" id="SSF51182">
    <property type="entry name" value="RmlC-like cupins"/>
    <property type="match status" value="1"/>
</dbReference>
<dbReference type="InterPro" id="IPR011051">
    <property type="entry name" value="RmlC_Cupin_sf"/>
</dbReference>
<proteinExistence type="predicted"/>
<dbReference type="InterPro" id="IPR014710">
    <property type="entry name" value="RmlC-like_jellyroll"/>
</dbReference>
<feature type="domain" description="ChrR-like cupin" evidence="1">
    <location>
        <begin position="15"/>
        <end position="122"/>
    </location>
</feature>
<dbReference type="Proteomes" id="UP000242957">
    <property type="component" value="Unassembled WGS sequence"/>
</dbReference>
<dbReference type="RefSeq" id="WP_084311852.1">
    <property type="nucleotide sequence ID" value="NZ_FNIJ01000004.1"/>
</dbReference>
<reference evidence="3" key="1">
    <citation type="submission" date="2016-10" db="EMBL/GenBank/DDBJ databases">
        <authorList>
            <person name="Varghese N."/>
            <person name="Submissions S."/>
        </authorList>
    </citation>
    <scope>NUCLEOTIDE SEQUENCE [LARGE SCALE GENOMIC DNA]</scope>
    <source>
        <strain evidence="3">JCM 21621</strain>
    </source>
</reference>
<sequence length="168" mass="18789">MALPGTFTHQDSLLSINTNEHPFLESLGGHPGINVFPLFIDPYNGLWIMRARFKPGLTLPLHFHTGSVHLYTMSGCWYYTEYPDQKQTAGCYLFEPGGSIHQFNTPADNTEDTDFIFMVTGANVNFLPDGEYAGMLDGGTLKAWVDVAIKEQNNPLKYIHASVPTFTR</sequence>
<dbReference type="AlphaFoldDB" id="A0A1H0D8N2"/>
<dbReference type="EMBL" id="FNIJ01000004">
    <property type="protein sequence ID" value="SDN66510.1"/>
    <property type="molecule type" value="Genomic_DNA"/>
</dbReference>
<name>A0A1H0D8N2_9PSED</name>
<keyword evidence="3" id="KW-1185">Reference proteome</keyword>
<evidence type="ECO:0000259" key="1">
    <source>
        <dbReference type="Pfam" id="PF12973"/>
    </source>
</evidence>
<dbReference type="Gene3D" id="2.60.120.10">
    <property type="entry name" value="Jelly Rolls"/>
    <property type="match status" value="1"/>
</dbReference>
<dbReference type="STRING" id="198616.SAMN05216193_104188"/>
<organism evidence="2 3">
    <name type="scientific">Pseudomonas jinjuensis</name>
    <dbReference type="NCBI Taxonomy" id="198616"/>
    <lineage>
        <taxon>Bacteria</taxon>
        <taxon>Pseudomonadati</taxon>
        <taxon>Pseudomonadota</taxon>
        <taxon>Gammaproteobacteria</taxon>
        <taxon>Pseudomonadales</taxon>
        <taxon>Pseudomonadaceae</taxon>
        <taxon>Pseudomonas</taxon>
    </lineage>
</organism>
<dbReference type="InterPro" id="IPR025979">
    <property type="entry name" value="ChrR-like_cupin_dom"/>
</dbReference>
<evidence type="ECO:0000313" key="3">
    <source>
        <dbReference type="Proteomes" id="UP000242957"/>
    </source>
</evidence>
<protein>
    <recommendedName>
        <fullName evidence="1">ChrR-like cupin domain-containing protein</fullName>
    </recommendedName>
</protein>
<dbReference type="OrthoDB" id="564955at2"/>
<dbReference type="Pfam" id="PF12973">
    <property type="entry name" value="Cupin_7"/>
    <property type="match status" value="1"/>
</dbReference>
<evidence type="ECO:0000313" key="2">
    <source>
        <dbReference type="EMBL" id="SDN66510.1"/>
    </source>
</evidence>
<accession>A0A1H0D8N2</accession>
<dbReference type="CDD" id="cd20302">
    <property type="entry name" value="cupin_DAD"/>
    <property type="match status" value="1"/>
</dbReference>
<gene>
    <name evidence="2" type="ORF">SAMN05216193_104188</name>
</gene>